<dbReference type="Proteomes" id="UP000765509">
    <property type="component" value="Unassembled WGS sequence"/>
</dbReference>
<comment type="caution">
    <text evidence="2">The sequence shown here is derived from an EMBL/GenBank/DDBJ whole genome shotgun (WGS) entry which is preliminary data.</text>
</comment>
<name>A0A9Q3P1J3_9BASI</name>
<evidence type="ECO:0000313" key="2">
    <source>
        <dbReference type="EMBL" id="MBW0547684.1"/>
    </source>
</evidence>
<proteinExistence type="predicted"/>
<reference evidence="2" key="1">
    <citation type="submission" date="2021-03" db="EMBL/GenBank/DDBJ databases">
        <title>Draft genome sequence of rust myrtle Austropuccinia psidii MF-1, a brazilian biotype.</title>
        <authorList>
            <person name="Quecine M.C."/>
            <person name="Pachon D.M.R."/>
            <person name="Bonatelli M.L."/>
            <person name="Correr F.H."/>
            <person name="Franceschini L.M."/>
            <person name="Leite T.F."/>
            <person name="Margarido G.R.A."/>
            <person name="Almeida C.A."/>
            <person name="Ferrarezi J.A."/>
            <person name="Labate C.A."/>
        </authorList>
    </citation>
    <scope>NUCLEOTIDE SEQUENCE</scope>
    <source>
        <strain evidence="2">MF-1</strain>
    </source>
</reference>
<dbReference type="AlphaFoldDB" id="A0A9Q3P1J3"/>
<feature type="region of interest" description="Disordered" evidence="1">
    <location>
        <begin position="70"/>
        <end position="116"/>
    </location>
</feature>
<evidence type="ECO:0000256" key="1">
    <source>
        <dbReference type="SAM" id="MobiDB-lite"/>
    </source>
</evidence>
<gene>
    <name evidence="2" type="ORF">O181_087399</name>
</gene>
<organism evidence="2 3">
    <name type="scientific">Austropuccinia psidii MF-1</name>
    <dbReference type="NCBI Taxonomy" id="1389203"/>
    <lineage>
        <taxon>Eukaryota</taxon>
        <taxon>Fungi</taxon>
        <taxon>Dikarya</taxon>
        <taxon>Basidiomycota</taxon>
        <taxon>Pucciniomycotina</taxon>
        <taxon>Pucciniomycetes</taxon>
        <taxon>Pucciniales</taxon>
        <taxon>Sphaerophragmiaceae</taxon>
        <taxon>Austropuccinia</taxon>
    </lineage>
</organism>
<accession>A0A9Q3P1J3</accession>
<protein>
    <submittedName>
        <fullName evidence="2">Uncharacterized protein</fullName>
    </submittedName>
</protein>
<evidence type="ECO:0000313" key="3">
    <source>
        <dbReference type="Proteomes" id="UP000765509"/>
    </source>
</evidence>
<sequence length="116" mass="13459">MNSYLHIKSFLGQEKTIELLGEWSPFYCKDKVKNIKNWFIDQGLLSIHPKKELEMTPLFGEGMPSDIQQLQKCPKRSQKDIRKSRNSTRTIREKAKPKPIGTDLTHMGTGCPNWKL</sequence>
<keyword evidence="3" id="KW-1185">Reference proteome</keyword>
<dbReference type="EMBL" id="AVOT02052775">
    <property type="protein sequence ID" value="MBW0547684.1"/>
    <property type="molecule type" value="Genomic_DNA"/>
</dbReference>